<organism evidence="2 3">
    <name type="scientific">Candidatus Magasanikbacteria bacterium CG_4_10_14_0_2_um_filter_41_31</name>
    <dbReference type="NCBI Taxonomy" id="1974639"/>
    <lineage>
        <taxon>Bacteria</taxon>
        <taxon>Candidatus Magasanikiibacteriota</taxon>
    </lineage>
</organism>
<feature type="transmembrane region" description="Helical" evidence="1">
    <location>
        <begin position="21"/>
        <end position="45"/>
    </location>
</feature>
<feature type="transmembrane region" description="Helical" evidence="1">
    <location>
        <begin position="102"/>
        <end position="122"/>
    </location>
</feature>
<gene>
    <name evidence="2" type="ORF">COX83_02175</name>
</gene>
<feature type="transmembrane region" description="Helical" evidence="1">
    <location>
        <begin position="51"/>
        <end position="69"/>
    </location>
</feature>
<keyword evidence="1" id="KW-1133">Transmembrane helix</keyword>
<proteinExistence type="predicted"/>
<feature type="transmembrane region" description="Helical" evidence="1">
    <location>
        <begin position="78"/>
        <end position="96"/>
    </location>
</feature>
<name>A0A2M7V4A9_9BACT</name>
<keyword evidence="1" id="KW-0472">Membrane</keyword>
<keyword evidence="1" id="KW-0812">Transmembrane</keyword>
<evidence type="ECO:0000256" key="1">
    <source>
        <dbReference type="SAM" id="Phobius"/>
    </source>
</evidence>
<evidence type="ECO:0000313" key="2">
    <source>
        <dbReference type="EMBL" id="PIZ93377.1"/>
    </source>
</evidence>
<accession>A0A2M7V4A9</accession>
<comment type="caution">
    <text evidence="2">The sequence shown here is derived from an EMBL/GenBank/DDBJ whole genome shotgun (WGS) entry which is preliminary data.</text>
</comment>
<evidence type="ECO:0000313" key="3">
    <source>
        <dbReference type="Proteomes" id="UP000230078"/>
    </source>
</evidence>
<reference evidence="3" key="1">
    <citation type="submission" date="2017-09" db="EMBL/GenBank/DDBJ databases">
        <title>Depth-based differentiation of microbial function through sediment-hosted aquifers and enrichment of novel symbionts in the deep terrestrial subsurface.</title>
        <authorList>
            <person name="Probst A.J."/>
            <person name="Ladd B."/>
            <person name="Jarett J.K."/>
            <person name="Geller-Mcgrath D.E."/>
            <person name="Sieber C.M.K."/>
            <person name="Emerson J.B."/>
            <person name="Anantharaman K."/>
            <person name="Thomas B.C."/>
            <person name="Malmstrom R."/>
            <person name="Stieglmeier M."/>
            <person name="Klingl A."/>
            <person name="Woyke T."/>
            <person name="Ryan C.M."/>
            <person name="Banfield J.F."/>
        </authorList>
    </citation>
    <scope>NUCLEOTIDE SEQUENCE [LARGE SCALE GENOMIC DNA]</scope>
</reference>
<protein>
    <submittedName>
        <fullName evidence="2">Uncharacterized protein</fullName>
    </submittedName>
</protein>
<dbReference type="EMBL" id="PFPI01000027">
    <property type="protein sequence ID" value="PIZ93377.1"/>
    <property type="molecule type" value="Genomic_DNA"/>
</dbReference>
<dbReference type="AlphaFoldDB" id="A0A2M7V4A9"/>
<sequence length="142" mass="16340">MIVLSMMCGLFVFLLVIKKYTAWQFCVLCASVSMTWMVLLVLYWCKLFTDPVLIAVLMGQSVVGIYYVLEKRVPESLLLFRFPFFLTATAVVFAMVGYVSTMMWPVLLLLLLWSVTFVLYAYTSNPKVKRIVSELTACCKNW</sequence>
<dbReference type="Proteomes" id="UP000230078">
    <property type="component" value="Unassembled WGS sequence"/>
</dbReference>